<dbReference type="SUPFAM" id="SSF51246">
    <property type="entry name" value="Rudiment single hybrid motif"/>
    <property type="match status" value="1"/>
</dbReference>
<dbReference type="STRING" id="104452.A0A0L7LE43"/>
<dbReference type="InterPro" id="IPR013815">
    <property type="entry name" value="ATP_grasp_subdomain_1"/>
</dbReference>
<evidence type="ECO:0000256" key="4">
    <source>
        <dbReference type="ARBA" id="ARBA00022840"/>
    </source>
</evidence>
<keyword evidence="7" id="KW-0670">Pyruvate</keyword>
<keyword evidence="4" id="KW-0067">ATP-binding</keyword>
<dbReference type="InterPro" id="IPR003379">
    <property type="entry name" value="Carboxylase_cons_dom"/>
</dbReference>
<keyword evidence="5" id="KW-0092">Biotin</keyword>
<evidence type="ECO:0000256" key="2">
    <source>
        <dbReference type="ARBA" id="ARBA00022598"/>
    </source>
</evidence>
<dbReference type="InterPro" id="IPR000089">
    <property type="entry name" value="Biotin_lipoyl"/>
</dbReference>
<evidence type="ECO:0000256" key="1">
    <source>
        <dbReference type="ARBA" id="ARBA00013057"/>
    </source>
</evidence>
<keyword evidence="3" id="KW-0547">Nucleotide-binding</keyword>
<dbReference type="GO" id="GO:0005737">
    <property type="term" value="C:cytoplasm"/>
    <property type="evidence" value="ECO:0007669"/>
    <property type="project" value="TreeGrafter"/>
</dbReference>
<evidence type="ECO:0000259" key="6">
    <source>
        <dbReference type="PROSITE" id="PS50979"/>
    </source>
</evidence>
<dbReference type="InterPro" id="IPR000891">
    <property type="entry name" value="PYR_CT"/>
</dbReference>
<dbReference type="InterPro" id="IPR013785">
    <property type="entry name" value="Aldolase_TIM"/>
</dbReference>
<organism evidence="7 8">
    <name type="scientific">Operophtera brumata</name>
    <name type="common">Winter moth</name>
    <name type="synonym">Phalaena brumata</name>
    <dbReference type="NCBI Taxonomy" id="104452"/>
    <lineage>
        <taxon>Eukaryota</taxon>
        <taxon>Metazoa</taxon>
        <taxon>Ecdysozoa</taxon>
        <taxon>Arthropoda</taxon>
        <taxon>Hexapoda</taxon>
        <taxon>Insecta</taxon>
        <taxon>Pterygota</taxon>
        <taxon>Neoptera</taxon>
        <taxon>Endopterygota</taxon>
        <taxon>Lepidoptera</taxon>
        <taxon>Glossata</taxon>
        <taxon>Ditrysia</taxon>
        <taxon>Geometroidea</taxon>
        <taxon>Geometridae</taxon>
        <taxon>Larentiinae</taxon>
        <taxon>Operophtera</taxon>
    </lineage>
</organism>
<dbReference type="PROSITE" id="PS50979">
    <property type="entry name" value="BC"/>
    <property type="match status" value="1"/>
</dbReference>
<feature type="non-terminal residue" evidence="7">
    <location>
        <position position="1"/>
    </location>
</feature>
<dbReference type="EC" id="6.4.1.1" evidence="1"/>
<dbReference type="InterPro" id="IPR011764">
    <property type="entry name" value="Biotin_carboxylation_dom"/>
</dbReference>
<feature type="non-terminal residue" evidence="7">
    <location>
        <position position="896"/>
    </location>
</feature>
<dbReference type="InterPro" id="IPR001882">
    <property type="entry name" value="Biotin_BS"/>
</dbReference>
<evidence type="ECO:0000313" key="8">
    <source>
        <dbReference type="Proteomes" id="UP000037510"/>
    </source>
</evidence>
<dbReference type="Gene3D" id="1.10.472.90">
    <property type="entry name" value="Conserved carboxylase domain"/>
    <property type="match status" value="3"/>
</dbReference>
<dbReference type="Pfam" id="PF02785">
    <property type="entry name" value="Biotin_carb_C"/>
    <property type="match status" value="1"/>
</dbReference>
<dbReference type="Gene3D" id="3.20.20.70">
    <property type="entry name" value="Aldolase class I"/>
    <property type="match status" value="3"/>
</dbReference>
<dbReference type="SUPFAM" id="SSF56059">
    <property type="entry name" value="Glutathione synthetase ATP-binding domain-like"/>
    <property type="match status" value="2"/>
</dbReference>
<dbReference type="GO" id="GO:0006094">
    <property type="term" value="P:gluconeogenesis"/>
    <property type="evidence" value="ECO:0007669"/>
    <property type="project" value="TreeGrafter"/>
</dbReference>
<dbReference type="Proteomes" id="UP000037510">
    <property type="component" value="Unassembled WGS sequence"/>
</dbReference>
<dbReference type="InterPro" id="IPR005479">
    <property type="entry name" value="CPAse_ATP-bd"/>
</dbReference>
<dbReference type="Pfam" id="PF02436">
    <property type="entry name" value="PYC_OADA"/>
    <property type="match status" value="3"/>
</dbReference>
<dbReference type="EMBL" id="JTDY01001462">
    <property type="protein sequence ID" value="KOB73808.1"/>
    <property type="molecule type" value="Genomic_DNA"/>
</dbReference>
<dbReference type="AlphaFoldDB" id="A0A0L7LE43"/>
<dbReference type="GO" id="GO:0004736">
    <property type="term" value="F:pyruvate carboxylase activity"/>
    <property type="evidence" value="ECO:0007669"/>
    <property type="project" value="UniProtKB-EC"/>
</dbReference>
<protein>
    <recommendedName>
        <fullName evidence="1">pyruvate carboxylase</fullName>
        <ecNumber evidence="1">6.4.1.1</ecNumber>
    </recommendedName>
</protein>
<dbReference type="PANTHER" id="PTHR43778:SF2">
    <property type="entry name" value="PYRUVATE CARBOXYLASE, MITOCHONDRIAL"/>
    <property type="match status" value="1"/>
</dbReference>
<dbReference type="Gene3D" id="3.30.470.20">
    <property type="entry name" value="ATP-grasp fold, B domain"/>
    <property type="match status" value="1"/>
</dbReference>
<dbReference type="InterPro" id="IPR011053">
    <property type="entry name" value="Single_hybrid_motif"/>
</dbReference>
<dbReference type="Gene3D" id="2.40.50.100">
    <property type="match status" value="1"/>
</dbReference>
<dbReference type="GO" id="GO:0005524">
    <property type="term" value="F:ATP binding"/>
    <property type="evidence" value="ECO:0007669"/>
    <property type="project" value="UniProtKB-KW"/>
</dbReference>
<name>A0A0L7LE43_OPEBR</name>
<dbReference type="Gene3D" id="3.10.600.10">
    <property type="entry name" value="pyruvate carboxylase f1077a mutant domain"/>
    <property type="match status" value="2"/>
</dbReference>
<dbReference type="SMART" id="SM00878">
    <property type="entry name" value="Biotin_carb_C"/>
    <property type="match status" value="1"/>
</dbReference>
<feature type="domain" description="Biotin carboxylation" evidence="6">
    <location>
        <begin position="1"/>
        <end position="232"/>
    </location>
</feature>
<keyword evidence="8" id="KW-1185">Reference proteome</keyword>
<reference evidence="7 8" key="1">
    <citation type="journal article" date="2015" name="Genome Biol. Evol.">
        <title>The genome of winter moth (Operophtera brumata) provides a genomic perspective on sexual dimorphism and phenology.</title>
        <authorList>
            <person name="Derks M.F."/>
            <person name="Smit S."/>
            <person name="Salis L."/>
            <person name="Schijlen E."/>
            <person name="Bossers A."/>
            <person name="Mateman C."/>
            <person name="Pijl A.S."/>
            <person name="de Ridder D."/>
            <person name="Groenen M.A."/>
            <person name="Visser M.E."/>
            <person name="Megens H.J."/>
        </authorList>
    </citation>
    <scope>NUCLEOTIDE SEQUENCE [LARGE SCALE GENOMIC DNA]</scope>
    <source>
        <strain evidence="7">WM2013NL</strain>
        <tissue evidence="7">Head and thorax</tissue>
    </source>
</reference>
<dbReference type="SUPFAM" id="SSF89000">
    <property type="entry name" value="post-HMGL domain-like"/>
    <property type="match status" value="4"/>
</dbReference>
<evidence type="ECO:0000313" key="7">
    <source>
        <dbReference type="EMBL" id="KOB73808.1"/>
    </source>
</evidence>
<dbReference type="SUPFAM" id="SSF51230">
    <property type="entry name" value="Single hybrid motif"/>
    <property type="match status" value="1"/>
</dbReference>
<dbReference type="InterPro" id="IPR055268">
    <property type="entry name" value="PCB-like"/>
</dbReference>
<dbReference type="CDD" id="cd06850">
    <property type="entry name" value="biotinyl_domain"/>
    <property type="match status" value="1"/>
</dbReference>
<dbReference type="InterPro" id="IPR005482">
    <property type="entry name" value="Biotin_COase_C"/>
</dbReference>
<evidence type="ECO:0000256" key="5">
    <source>
        <dbReference type="ARBA" id="ARBA00023267"/>
    </source>
</evidence>
<dbReference type="Pfam" id="PF02786">
    <property type="entry name" value="CPSase_L_D2"/>
    <property type="match status" value="1"/>
</dbReference>
<proteinExistence type="predicted"/>
<dbReference type="Pfam" id="PF00364">
    <property type="entry name" value="Biotin_lipoyl"/>
    <property type="match status" value="1"/>
</dbReference>
<dbReference type="Gene3D" id="3.30.1490.20">
    <property type="entry name" value="ATP-grasp fold, A domain"/>
    <property type="match status" value="1"/>
</dbReference>
<dbReference type="SUPFAM" id="SSF51569">
    <property type="entry name" value="Aldolase"/>
    <property type="match status" value="1"/>
</dbReference>
<dbReference type="Pfam" id="PF00682">
    <property type="entry name" value="HMGL-like"/>
    <property type="match status" value="1"/>
</dbReference>
<gene>
    <name evidence="7" type="ORF">OBRU01_10076</name>
</gene>
<keyword evidence="2" id="KW-0436">Ligase</keyword>
<dbReference type="InterPro" id="IPR011054">
    <property type="entry name" value="Rudment_hybrid_motif"/>
</dbReference>
<sequence>VPIVPGTDGPVTTKEEATEFCKQHGLPVIFKAAYGGGGRGMRVVREMSEVGSSFDIASSEALNAFGNGSMFIERLQVEHTITEEVTGIDLVQSQIRVAEGMTLPELGLTQDKIKAKGYAIQCRVTTEDPANNFQPSTGRIEVFRSGEGMGIRLDSASTYAGAVISPYYDSLLVKVISHAHDLPSSAAKMNRALREFRIRGVKTNIPFLLNTVQEPRPEDTELPRLRDDLSPEAIKRQEQTGENTAVQPPKGYKQILNEGGPEAFAKAVRQNKGLLLMDTTYRDAHQSLLATRVRSHDLLAVSPYVAHNFSNLYSLENWGGATFDVALRVFDSLNYLPNLILGMDAAGKAGGVVEAAISYTGDVSDKSKTKYDLKLLITAIRDKHPDVPIHVHTHDTSGAGVAAMLACAQAGADVVDVAVDSMSGMTSQPSMGATVSEYSAYWEQARTLYGPFECTATMKSGNADVFLHEIPGGQYTNLQFQAFSLGLGSQFEGIKKAYRYPGGQYTNLQFQVFSLGLGSQFEGIKKAYRYVLDPRRTVHQPAVPGVLAWPRLAVRRHQESIQIPGGQYTNLQFQAFSLGLGSQFEGVKKAYRYALDPGGTVHQPAVPGVLARPRLAVRRRQESIQIPGEQYTNLQFQAFSLGLGSQFEGVKKAYREANLLLGDIIKVTPSSKVVGDLAQFMVQNKLTADEIRERAEELSFPKSVVEYLQGAIGIPYGGPGAKLEPLDFGKLKEELKESFPGGKTLDIRTIAVSEEMTAAGEREVFFELNGQLRSVFIKDENASKIEKGKTLDIRTIAVSEEMTAAGEREVFFELNGQLRSVFIKDENASKEMKIHPKAIKGDKNQVGAPMPGTVLSILSAMKMEMVVQAPRAGTVRAVNITNGQKLEGDDLICTIE</sequence>
<dbReference type="PANTHER" id="PTHR43778">
    <property type="entry name" value="PYRUVATE CARBOXYLASE"/>
    <property type="match status" value="1"/>
</dbReference>
<comment type="caution">
    <text evidence="7">The sequence shown here is derived from an EMBL/GenBank/DDBJ whole genome shotgun (WGS) entry which is preliminary data.</text>
</comment>
<evidence type="ECO:0000256" key="3">
    <source>
        <dbReference type="ARBA" id="ARBA00022741"/>
    </source>
</evidence>
<dbReference type="PROSITE" id="PS00188">
    <property type="entry name" value="BIOTIN"/>
    <property type="match status" value="1"/>
</dbReference>
<dbReference type="FunFam" id="3.30.1490.20:FF:000018">
    <property type="entry name" value="Biotin carboxylase"/>
    <property type="match status" value="1"/>
</dbReference>
<accession>A0A0L7LE43</accession>